<dbReference type="Proteomes" id="UP000663829">
    <property type="component" value="Unassembled WGS sequence"/>
</dbReference>
<feature type="compositionally biased region" description="Low complexity" evidence="3">
    <location>
        <begin position="573"/>
        <end position="583"/>
    </location>
</feature>
<protein>
    <recommendedName>
        <fullName evidence="4">SKICH domain-containing protein</fullName>
    </recommendedName>
</protein>
<dbReference type="Proteomes" id="UP000681722">
    <property type="component" value="Unassembled WGS sequence"/>
</dbReference>
<evidence type="ECO:0000256" key="3">
    <source>
        <dbReference type="SAM" id="MobiDB-lite"/>
    </source>
</evidence>
<dbReference type="InterPro" id="IPR051002">
    <property type="entry name" value="UBA_autophagy_assoc_protein"/>
</dbReference>
<keyword evidence="9" id="KW-1185">Reference proteome</keyword>
<evidence type="ECO:0000256" key="1">
    <source>
        <dbReference type="ARBA" id="ARBA00023054"/>
    </source>
</evidence>
<organism evidence="6 9">
    <name type="scientific">Didymodactylos carnosus</name>
    <dbReference type="NCBI Taxonomy" id="1234261"/>
    <lineage>
        <taxon>Eukaryota</taxon>
        <taxon>Metazoa</taxon>
        <taxon>Spiralia</taxon>
        <taxon>Gnathifera</taxon>
        <taxon>Rotifera</taxon>
        <taxon>Eurotatoria</taxon>
        <taxon>Bdelloidea</taxon>
        <taxon>Philodinida</taxon>
        <taxon>Philodinidae</taxon>
        <taxon>Didymodactylos</taxon>
    </lineage>
</organism>
<feature type="coiled-coil region" evidence="2">
    <location>
        <begin position="305"/>
        <end position="339"/>
    </location>
</feature>
<dbReference type="EMBL" id="CAJNOK010000008">
    <property type="protein sequence ID" value="CAF0721947.1"/>
    <property type="molecule type" value="Genomic_DNA"/>
</dbReference>
<evidence type="ECO:0000313" key="7">
    <source>
        <dbReference type="EMBL" id="CAF3493623.1"/>
    </source>
</evidence>
<keyword evidence="1 2" id="KW-0175">Coiled coil</keyword>
<dbReference type="Proteomes" id="UP000677228">
    <property type="component" value="Unassembled WGS sequence"/>
</dbReference>
<dbReference type="Proteomes" id="UP000682733">
    <property type="component" value="Unassembled WGS sequence"/>
</dbReference>
<feature type="coiled-coil region" evidence="2">
    <location>
        <begin position="217"/>
        <end position="258"/>
    </location>
</feature>
<dbReference type="EMBL" id="CAJOBA010000008">
    <property type="protein sequence ID" value="CAF3493623.1"/>
    <property type="molecule type" value="Genomic_DNA"/>
</dbReference>
<evidence type="ECO:0000313" key="6">
    <source>
        <dbReference type="EMBL" id="CAF0765097.1"/>
    </source>
</evidence>
<dbReference type="InterPro" id="IPR041611">
    <property type="entry name" value="SKICH"/>
</dbReference>
<name>A0A813QD48_9BILA</name>
<dbReference type="OrthoDB" id="10015001at2759"/>
<feature type="region of interest" description="Disordered" evidence="3">
    <location>
        <begin position="565"/>
        <end position="590"/>
    </location>
</feature>
<dbReference type="PANTHER" id="PTHR31915">
    <property type="entry name" value="SKICH DOMAIN-CONTAINING PROTEIN"/>
    <property type="match status" value="1"/>
</dbReference>
<proteinExistence type="predicted"/>
<evidence type="ECO:0000313" key="9">
    <source>
        <dbReference type="Proteomes" id="UP000663829"/>
    </source>
</evidence>
<dbReference type="EMBL" id="CAJNOQ010000154">
    <property type="protein sequence ID" value="CAF0765097.1"/>
    <property type="molecule type" value="Genomic_DNA"/>
</dbReference>
<dbReference type="EMBL" id="CAJOBC010000154">
    <property type="protein sequence ID" value="CAF3546357.1"/>
    <property type="molecule type" value="Genomic_DNA"/>
</dbReference>
<evidence type="ECO:0000259" key="4">
    <source>
        <dbReference type="Pfam" id="PF17751"/>
    </source>
</evidence>
<dbReference type="Gene3D" id="2.60.40.2840">
    <property type="match status" value="1"/>
</dbReference>
<accession>A0A813QD48</accession>
<evidence type="ECO:0000313" key="5">
    <source>
        <dbReference type="EMBL" id="CAF0721947.1"/>
    </source>
</evidence>
<dbReference type="Pfam" id="PF17751">
    <property type="entry name" value="SKICH"/>
    <property type="match status" value="1"/>
</dbReference>
<feature type="coiled-coil region" evidence="2">
    <location>
        <begin position="471"/>
        <end position="550"/>
    </location>
</feature>
<reference evidence="6" key="1">
    <citation type="submission" date="2021-02" db="EMBL/GenBank/DDBJ databases">
        <authorList>
            <person name="Nowell W R."/>
        </authorList>
    </citation>
    <scope>NUCLEOTIDE SEQUENCE</scope>
</reference>
<evidence type="ECO:0000256" key="2">
    <source>
        <dbReference type="SAM" id="Coils"/>
    </source>
</evidence>
<sequence length="738" mass="84592">MLPSDVTHKPSKMSVTDIYASFGEKRALFALKMSDNGSDISNLSLSSLDDQVVFENVRDQYLKGQNICCYFYLLKDVKTSTDDKIGLFRVGCTNVKDSLAFAKPEILAESNGSMSGQAIFLNDSLPKSDEEFYQFCYILSSTNRSIGSSIPFQLNCLDDDICAYNGEDEQSEGHHLNPAVNKRSANDLVTIDTVGGETNGGGDVDFIVIQTKHILTEEKLKNDCKQLLSINRKLEKENDQLKMQMDQIEIKSNEIVNKMNQDIIAREKQHASLASELDGYNQREMSLKADYLQCRELYQTQSETVQLYLSKLAELEVDKQELETKIKKVRLLYDDAIEKLQMQTQTCKHQQIQIGKLRVMNVDNLKEQRCDLKMSHEKHLMSVQKQLDIERNKFLQLSSSHQDLTSRYELVDDQMKALASTNAILKDELKQKAHDNEQLHCVCFEKSEMLALLEERYNLKQCETETFQQQMGQAKSELELIRTELEDLKANQQSHNALKLSYSVVEKRCLKHQKQEKDYKKQVDVLQDHIRDQQNEINELRDRLHEAGSEYKTIYRKYLQMQRHNSGNDKDLSSSASISSLQSKTKMTDRSQIPLKQVPVLSTSCNMKDLVWDAEKKPFEQGNEHQEQQSFVSSLPQTTTMSNETGINEEMLVNLLRQRYIRNPNSDEDQASSFAYDSDQDLDVGSPLLPESGIQLINTDETAVTDPPGEIKQCPLCFMEFPSFTLDAKREHIETHFS</sequence>
<gene>
    <name evidence="6" type="ORF">GPM918_LOCUS1604</name>
    <name evidence="5" type="ORF">OVA965_LOCUS110</name>
    <name evidence="8" type="ORF">SRO942_LOCUS1604</name>
    <name evidence="7" type="ORF">TMI583_LOCUS110</name>
</gene>
<evidence type="ECO:0000313" key="8">
    <source>
        <dbReference type="EMBL" id="CAF3546357.1"/>
    </source>
</evidence>
<comment type="caution">
    <text evidence="6">The sequence shown here is derived from an EMBL/GenBank/DDBJ whole genome shotgun (WGS) entry which is preliminary data.</text>
</comment>
<dbReference type="PANTHER" id="PTHR31915:SF6">
    <property type="entry name" value="SKICH DOMAIN-CONTAINING PROTEIN"/>
    <property type="match status" value="1"/>
</dbReference>
<dbReference type="AlphaFoldDB" id="A0A813QD48"/>
<feature type="domain" description="SKICH" evidence="4">
    <location>
        <begin position="52"/>
        <end position="153"/>
    </location>
</feature>